<evidence type="ECO:0000259" key="1">
    <source>
        <dbReference type="PROSITE" id="PS50181"/>
    </source>
</evidence>
<dbReference type="InParanoid" id="A0A7J7E009"/>
<dbReference type="SUPFAM" id="SSF52047">
    <property type="entry name" value="RNI-like"/>
    <property type="match status" value="1"/>
</dbReference>
<accession>A0A7J7E009</accession>
<evidence type="ECO:0000313" key="2">
    <source>
        <dbReference type="EMBL" id="KAF5751980.1"/>
    </source>
</evidence>
<dbReference type="PROSITE" id="PS50181">
    <property type="entry name" value="FBOX"/>
    <property type="match status" value="1"/>
</dbReference>
<reference evidence="2 3" key="1">
    <citation type="journal article" date="2020" name="Nat. Commun.">
        <title>Genome of Tripterygium wilfordii and identification of cytochrome P450 involved in triptolide biosynthesis.</title>
        <authorList>
            <person name="Tu L."/>
            <person name="Su P."/>
            <person name="Zhang Z."/>
            <person name="Gao L."/>
            <person name="Wang J."/>
            <person name="Hu T."/>
            <person name="Zhou J."/>
            <person name="Zhang Y."/>
            <person name="Zhao Y."/>
            <person name="Liu Y."/>
            <person name="Song Y."/>
            <person name="Tong Y."/>
            <person name="Lu Y."/>
            <person name="Yang J."/>
            <person name="Xu C."/>
            <person name="Jia M."/>
            <person name="Peters R.J."/>
            <person name="Huang L."/>
            <person name="Gao W."/>
        </authorList>
    </citation>
    <scope>NUCLEOTIDE SEQUENCE [LARGE SCALE GENOMIC DNA]</scope>
    <source>
        <strain evidence="3">cv. XIE 37</strain>
        <tissue evidence="2">Leaf</tissue>
    </source>
</reference>
<sequence length="243" mass="27845">MTIPPLCNQNSHGRKAMRACDSASDMISNLPSDILDNILTCLPIRDAARTCVLSKIWRFKWLYLSELVFDEAFSGMGTSPGDTVWSTRIYEILLLHRGPLRKFVLSNPELLCGPPIYWIILLLSQKNIQECKFSPKPGIYYEFPLTLFSCTHLTHLSLSQCDFRRPPEFIGFSNLISVEFNRIDMSTHAFRTFLSICRLLERLKLDSLSEIGDLDINAPNLKYLYLHGMFKESPASFDVNNKK</sequence>
<name>A0A7J7E009_TRIWF</name>
<organism evidence="2 3">
    <name type="scientific">Tripterygium wilfordii</name>
    <name type="common">Thunder God vine</name>
    <dbReference type="NCBI Taxonomy" id="458696"/>
    <lineage>
        <taxon>Eukaryota</taxon>
        <taxon>Viridiplantae</taxon>
        <taxon>Streptophyta</taxon>
        <taxon>Embryophyta</taxon>
        <taxon>Tracheophyta</taxon>
        <taxon>Spermatophyta</taxon>
        <taxon>Magnoliopsida</taxon>
        <taxon>eudicotyledons</taxon>
        <taxon>Gunneridae</taxon>
        <taxon>Pentapetalae</taxon>
        <taxon>rosids</taxon>
        <taxon>fabids</taxon>
        <taxon>Celastrales</taxon>
        <taxon>Celastraceae</taxon>
        <taxon>Tripterygium</taxon>
    </lineage>
</organism>
<gene>
    <name evidence="2" type="ORF">HS088_TW02G00999</name>
</gene>
<dbReference type="Pfam" id="PF00646">
    <property type="entry name" value="F-box"/>
    <property type="match status" value="1"/>
</dbReference>
<dbReference type="PANTHER" id="PTHR31639:SF312">
    <property type="entry name" value="CYCLIN-LIKE F-BOX"/>
    <property type="match status" value="1"/>
</dbReference>
<dbReference type="EMBL" id="JAAARO010000002">
    <property type="protein sequence ID" value="KAF5751980.1"/>
    <property type="molecule type" value="Genomic_DNA"/>
</dbReference>
<dbReference type="InterPro" id="IPR055411">
    <property type="entry name" value="LRR_FXL15/At3g58940/PEG3-like"/>
</dbReference>
<keyword evidence="3" id="KW-1185">Reference proteome</keyword>
<dbReference type="InterPro" id="IPR001810">
    <property type="entry name" value="F-box_dom"/>
</dbReference>
<dbReference type="PANTHER" id="PTHR31639">
    <property type="entry name" value="F-BOX PROTEIN-LIKE"/>
    <property type="match status" value="1"/>
</dbReference>
<dbReference type="InterPro" id="IPR053781">
    <property type="entry name" value="F-box_AtFBL13-like"/>
</dbReference>
<dbReference type="Gene3D" id="3.80.10.10">
    <property type="entry name" value="Ribonuclease Inhibitor"/>
    <property type="match status" value="1"/>
</dbReference>
<evidence type="ECO:0000313" key="3">
    <source>
        <dbReference type="Proteomes" id="UP000593562"/>
    </source>
</evidence>
<dbReference type="InterPro" id="IPR036047">
    <property type="entry name" value="F-box-like_dom_sf"/>
</dbReference>
<dbReference type="CDD" id="cd22160">
    <property type="entry name" value="F-box_AtFBL13-like"/>
    <property type="match status" value="1"/>
</dbReference>
<comment type="caution">
    <text evidence="2">The sequence shown here is derived from an EMBL/GenBank/DDBJ whole genome shotgun (WGS) entry which is preliminary data.</text>
</comment>
<dbReference type="SUPFAM" id="SSF81383">
    <property type="entry name" value="F-box domain"/>
    <property type="match status" value="1"/>
</dbReference>
<dbReference type="InterPro" id="IPR032675">
    <property type="entry name" value="LRR_dom_sf"/>
</dbReference>
<dbReference type="Pfam" id="PF24758">
    <property type="entry name" value="LRR_At5g56370"/>
    <property type="match status" value="1"/>
</dbReference>
<feature type="domain" description="F-box" evidence="1">
    <location>
        <begin position="24"/>
        <end position="76"/>
    </location>
</feature>
<proteinExistence type="predicted"/>
<protein>
    <submittedName>
        <fullName evidence="2">F-box/FBD/LRR-repeat protein</fullName>
    </submittedName>
</protein>
<dbReference type="Proteomes" id="UP000593562">
    <property type="component" value="Unassembled WGS sequence"/>
</dbReference>
<dbReference type="AlphaFoldDB" id="A0A7J7E009"/>